<evidence type="ECO:0008006" key="5">
    <source>
        <dbReference type="Google" id="ProtNLM"/>
    </source>
</evidence>
<evidence type="ECO:0000313" key="4">
    <source>
        <dbReference type="Proteomes" id="UP000606991"/>
    </source>
</evidence>
<dbReference type="Proteomes" id="UP000248724">
    <property type="component" value="Unassembled WGS sequence"/>
</dbReference>
<evidence type="ECO:0000313" key="1">
    <source>
        <dbReference type="EMBL" id="MBJ7593895.1"/>
    </source>
</evidence>
<evidence type="ECO:0000313" key="3">
    <source>
        <dbReference type="Proteomes" id="UP000248724"/>
    </source>
</evidence>
<accession>A0A934K113</accession>
<protein>
    <recommendedName>
        <fullName evidence="5">DUF2171 domain-containing protein</fullName>
    </recommendedName>
</protein>
<dbReference type="Proteomes" id="UP000606991">
    <property type="component" value="Unassembled WGS sequence"/>
</dbReference>
<reference evidence="2 3" key="1">
    <citation type="journal article" date="2017" name="Nature">
        <title>Atmospheric trace gases support primary production in Antarctic desert surface soil.</title>
        <authorList>
            <person name="Ji M."/>
            <person name="Greening C."/>
            <person name="Vanwonterghem I."/>
            <person name="Carere C.R."/>
            <person name="Bay S.K."/>
            <person name="Steen J.A."/>
            <person name="Montgomery K."/>
            <person name="Lines T."/>
            <person name="Beardall J."/>
            <person name="van Dorst J."/>
            <person name="Snape I."/>
            <person name="Stott M.B."/>
            <person name="Hugenholtz P."/>
            <person name="Ferrari B.C."/>
        </authorList>
    </citation>
    <scope>NUCLEOTIDE SEQUENCE [LARGE SCALE GENOMIC DNA]</scope>
    <source>
        <strain evidence="2">RRmetagenome_bin12</strain>
    </source>
</reference>
<proteinExistence type="predicted"/>
<organism evidence="2 3">
    <name type="scientific">Candidatus Aeolococcus gillhamiae</name>
    <dbReference type="NCBI Taxonomy" id="3127015"/>
    <lineage>
        <taxon>Bacteria</taxon>
        <taxon>Bacillati</taxon>
        <taxon>Candidatus Dormiibacterota</taxon>
        <taxon>Candidatus Dormibacteria</taxon>
        <taxon>Candidatus Aeolococcales</taxon>
        <taxon>Candidatus Aeolococcaceae</taxon>
        <taxon>Candidatus Aeolococcus</taxon>
    </lineage>
</organism>
<dbReference type="SUPFAM" id="SSF50346">
    <property type="entry name" value="PRC-barrel domain"/>
    <property type="match status" value="1"/>
</dbReference>
<dbReference type="EMBL" id="JAEKNS010000040">
    <property type="protein sequence ID" value="MBJ7593895.1"/>
    <property type="molecule type" value="Genomic_DNA"/>
</dbReference>
<comment type="caution">
    <text evidence="2">The sequence shown here is derived from an EMBL/GenBank/DDBJ whole genome shotgun (WGS) entry which is preliminary data.</text>
</comment>
<reference evidence="1 4" key="3">
    <citation type="submission" date="2020-10" db="EMBL/GenBank/DDBJ databases">
        <title>Ca. Dormibacterota MAGs.</title>
        <authorList>
            <person name="Montgomery K."/>
        </authorList>
    </citation>
    <scope>NUCLEOTIDE SEQUENCE [LARGE SCALE GENOMIC DNA]</scope>
    <source>
        <strain evidence="1">SC8812_S17_18</strain>
    </source>
</reference>
<dbReference type="AlphaFoldDB" id="A0A2W5Z5Q3"/>
<sequence length="87" mass="9129">MAGETLAWGAIKQGHKVLDREGGEIGTVTRVLADEGADIFHGVAVRRGLPLVGEEHEVVAAQIAHIDEDAVHTSLATSEVDALPAPR</sequence>
<gene>
    <name evidence="2" type="ORF">DLM65_14200</name>
    <name evidence="1" type="ORF">JF886_03385</name>
</gene>
<dbReference type="InterPro" id="IPR011033">
    <property type="entry name" value="PRC_barrel-like_sf"/>
</dbReference>
<reference evidence="2" key="2">
    <citation type="submission" date="2018-05" db="EMBL/GenBank/DDBJ databases">
        <authorList>
            <person name="Ferrari B."/>
        </authorList>
    </citation>
    <scope>NUCLEOTIDE SEQUENCE</scope>
    <source>
        <strain evidence="2">RRmetagenome_bin12</strain>
    </source>
</reference>
<dbReference type="RefSeq" id="WP_337309623.1">
    <property type="nucleotide sequence ID" value="NZ_JAEKNS010000040.1"/>
</dbReference>
<name>A0A2W5Z5Q3_9BACT</name>
<accession>A0A2W5Z5Q3</accession>
<evidence type="ECO:0000313" key="2">
    <source>
        <dbReference type="EMBL" id="PZR78046.1"/>
    </source>
</evidence>
<dbReference type="EMBL" id="QHBU01000272">
    <property type="protein sequence ID" value="PZR78046.1"/>
    <property type="molecule type" value="Genomic_DNA"/>
</dbReference>